<evidence type="ECO:0000256" key="1">
    <source>
        <dbReference type="ARBA" id="ARBA00022729"/>
    </source>
</evidence>
<evidence type="ECO:0000256" key="4">
    <source>
        <dbReference type="ARBA" id="ARBA00023319"/>
    </source>
</evidence>
<proteinExistence type="predicted"/>
<dbReference type="InterPro" id="IPR007110">
    <property type="entry name" value="Ig-like_dom"/>
</dbReference>
<dbReference type="SMART" id="SM00408">
    <property type="entry name" value="IGc2"/>
    <property type="match status" value="1"/>
</dbReference>
<keyword evidence="2" id="KW-1064">Adaptive immunity</keyword>
<evidence type="ECO:0000259" key="7">
    <source>
        <dbReference type="PROSITE" id="PS50835"/>
    </source>
</evidence>
<dbReference type="Ensembl" id="ENSSMAT00000039147.1">
    <property type="protein sequence ID" value="ENSSMAP00000046726.1"/>
    <property type="gene ID" value="ENSSMAG00000036161.1"/>
</dbReference>
<dbReference type="InterPro" id="IPR051287">
    <property type="entry name" value="TCR_variable_region"/>
</dbReference>
<dbReference type="PANTHER" id="PTHR19367">
    <property type="entry name" value="T-CELL RECEPTOR ALPHA CHAIN V REGION"/>
    <property type="match status" value="1"/>
</dbReference>
<dbReference type="InterPro" id="IPR036179">
    <property type="entry name" value="Ig-like_dom_sf"/>
</dbReference>
<dbReference type="GeneTree" id="ENSGT01000000214796"/>
<sequence length="106" mass="12196">MLARDTISPVRDDVSGREGESVTLRCEYETTYEYVYLYWFRHDSDLQPPRFILWKGARSRSSNKNIPDGRYKSQTSRTSTEVTISSLTLADSALYYCDALGERLPA</sequence>
<dbReference type="Proteomes" id="UP000694558">
    <property type="component" value="Chromosome 7"/>
</dbReference>
<evidence type="ECO:0000256" key="3">
    <source>
        <dbReference type="ARBA" id="ARBA00023170"/>
    </source>
</evidence>
<organism evidence="8 9">
    <name type="scientific">Scophthalmus maximus</name>
    <name type="common">Turbot</name>
    <name type="synonym">Psetta maxima</name>
    <dbReference type="NCBI Taxonomy" id="52904"/>
    <lineage>
        <taxon>Eukaryota</taxon>
        <taxon>Metazoa</taxon>
        <taxon>Chordata</taxon>
        <taxon>Craniata</taxon>
        <taxon>Vertebrata</taxon>
        <taxon>Euteleostomi</taxon>
        <taxon>Actinopterygii</taxon>
        <taxon>Neopterygii</taxon>
        <taxon>Teleostei</taxon>
        <taxon>Neoteleostei</taxon>
        <taxon>Acanthomorphata</taxon>
        <taxon>Carangaria</taxon>
        <taxon>Pleuronectiformes</taxon>
        <taxon>Pleuronectoidei</taxon>
        <taxon>Scophthalmidae</taxon>
        <taxon>Scophthalmus</taxon>
    </lineage>
</organism>
<dbReference type="PROSITE" id="PS50835">
    <property type="entry name" value="IG_LIKE"/>
    <property type="match status" value="1"/>
</dbReference>
<evidence type="ECO:0000256" key="2">
    <source>
        <dbReference type="ARBA" id="ARBA00023130"/>
    </source>
</evidence>
<dbReference type="GO" id="GO:0042101">
    <property type="term" value="C:T cell receptor complex"/>
    <property type="evidence" value="ECO:0007669"/>
    <property type="project" value="UniProtKB-KW"/>
</dbReference>
<dbReference type="Pfam" id="PF07686">
    <property type="entry name" value="V-set"/>
    <property type="match status" value="1"/>
</dbReference>
<accession>A0A8D3CHG8</accession>
<keyword evidence="5" id="KW-0391">Immunity</keyword>
<reference evidence="8" key="2">
    <citation type="submission" date="2025-08" db="UniProtKB">
        <authorList>
            <consortium name="Ensembl"/>
        </authorList>
    </citation>
    <scope>IDENTIFICATION</scope>
</reference>
<keyword evidence="3" id="KW-0675">Receptor</keyword>
<dbReference type="PANTHER" id="PTHR19367:SF18">
    <property type="entry name" value="T CELL RECEPTOR ALPHA VARIABLE 16"/>
    <property type="match status" value="1"/>
</dbReference>
<keyword evidence="1" id="KW-0732">Signal</keyword>
<feature type="region of interest" description="Disordered" evidence="6">
    <location>
        <begin position="58"/>
        <end position="77"/>
    </location>
</feature>
<dbReference type="SMART" id="SM00406">
    <property type="entry name" value="IGv"/>
    <property type="match status" value="1"/>
</dbReference>
<evidence type="ECO:0000256" key="5">
    <source>
        <dbReference type="ARBA" id="ARBA00043266"/>
    </source>
</evidence>
<evidence type="ECO:0000313" key="9">
    <source>
        <dbReference type="Proteomes" id="UP000694558"/>
    </source>
</evidence>
<dbReference type="InterPro" id="IPR013106">
    <property type="entry name" value="Ig_V-set"/>
</dbReference>
<dbReference type="GO" id="GO:0002250">
    <property type="term" value="P:adaptive immune response"/>
    <property type="evidence" value="ECO:0007669"/>
    <property type="project" value="UniProtKB-KW"/>
</dbReference>
<feature type="domain" description="Ig-like" evidence="7">
    <location>
        <begin position="5"/>
        <end position="106"/>
    </location>
</feature>
<evidence type="ECO:0000313" key="8">
    <source>
        <dbReference type="Ensembl" id="ENSSMAP00000046726.1"/>
    </source>
</evidence>
<dbReference type="AlphaFoldDB" id="A0A8D3CHG8"/>
<dbReference type="SUPFAM" id="SSF48726">
    <property type="entry name" value="Immunoglobulin"/>
    <property type="match status" value="1"/>
</dbReference>
<keyword evidence="5" id="KW-1279">T cell receptor</keyword>
<dbReference type="InterPro" id="IPR013783">
    <property type="entry name" value="Ig-like_fold"/>
</dbReference>
<keyword evidence="4" id="KW-0393">Immunoglobulin domain</keyword>
<reference evidence="8" key="1">
    <citation type="submission" date="2023-05" db="EMBL/GenBank/DDBJ databases">
        <title>High-quality long-read genome of Scophthalmus maximus.</title>
        <authorList>
            <person name="Lien S."/>
            <person name="Martinez P."/>
        </authorList>
    </citation>
    <scope>NUCLEOTIDE SEQUENCE [LARGE SCALE GENOMIC DNA]</scope>
</reference>
<protein>
    <recommendedName>
        <fullName evidence="7">Ig-like domain-containing protein</fullName>
    </recommendedName>
</protein>
<dbReference type="SMART" id="SM00409">
    <property type="entry name" value="IG"/>
    <property type="match status" value="1"/>
</dbReference>
<evidence type="ECO:0000256" key="6">
    <source>
        <dbReference type="SAM" id="MobiDB-lite"/>
    </source>
</evidence>
<name>A0A8D3CHG8_SCOMX</name>
<dbReference type="Gene3D" id="2.60.40.10">
    <property type="entry name" value="Immunoglobulins"/>
    <property type="match status" value="1"/>
</dbReference>
<dbReference type="InterPro" id="IPR003599">
    <property type="entry name" value="Ig_sub"/>
</dbReference>
<dbReference type="InterPro" id="IPR003598">
    <property type="entry name" value="Ig_sub2"/>
</dbReference>